<dbReference type="Pfam" id="PF00501">
    <property type="entry name" value="AMP-binding"/>
    <property type="match status" value="1"/>
</dbReference>
<feature type="domain" description="AMP-dependent synthetase/ligase" evidence="1">
    <location>
        <begin position="7"/>
        <end position="107"/>
    </location>
</feature>
<sequence length="128" mass="14297">MLAVLKAYVPIDPHSPIDRNRLILSETTAKLVVTSRKHRHLFWGHEGVNLTLVEDCQHLDTDTRDPKVPGLNPTNLCYVLFTSGSTGTPKGVMLEHKVVANFLTRYRSISGFGPKAHQFATHGHLAWC</sequence>
<name>A0A1Y1YBQ1_9FUNG</name>
<dbReference type="GO" id="GO:0044550">
    <property type="term" value="P:secondary metabolite biosynthetic process"/>
    <property type="evidence" value="ECO:0007669"/>
    <property type="project" value="TreeGrafter"/>
</dbReference>
<dbReference type="GO" id="GO:0043041">
    <property type="term" value="P:amino acid activation for nonribosomal peptide biosynthetic process"/>
    <property type="evidence" value="ECO:0007669"/>
    <property type="project" value="TreeGrafter"/>
</dbReference>
<proteinExistence type="predicted"/>
<evidence type="ECO:0000259" key="1">
    <source>
        <dbReference type="Pfam" id="PF00501"/>
    </source>
</evidence>
<dbReference type="PANTHER" id="PTHR45527:SF1">
    <property type="entry name" value="FATTY ACID SYNTHASE"/>
    <property type="match status" value="1"/>
</dbReference>
<keyword evidence="3" id="KW-1185">Reference proteome</keyword>
<dbReference type="Gene3D" id="3.40.50.980">
    <property type="match status" value="2"/>
</dbReference>
<dbReference type="PANTHER" id="PTHR45527">
    <property type="entry name" value="NONRIBOSOMAL PEPTIDE SYNTHETASE"/>
    <property type="match status" value="1"/>
</dbReference>
<keyword evidence="2" id="KW-0436">Ligase</keyword>
<organism evidence="2 3">
    <name type="scientific">Basidiobolus meristosporus CBS 931.73</name>
    <dbReference type="NCBI Taxonomy" id="1314790"/>
    <lineage>
        <taxon>Eukaryota</taxon>
        <taxon>Fungi</taxon>
        <taxon>Fungi incertae sedis</taxon>
        <taxon>Zoopagomycota</taxon>
        <taxon>Entomophthoromycotina</taxon>
        <taxon>Basidiobolomycetes</taxon>
        <taxon>Basidiobolales</taxon>
        <taxon>Basidiobolaceae</taxon>
        <taxon>Basidiobolus</taxon>
    </lineage>
</organism>
<dbReference type="InParanoid" id="A0A1Y1YBQ1"/>
<dbReference type="GO" id="GO:0016874">
    <property type="term" value="F:ligase activity"/>
    <property type="evidence" value="ECO:0007669"/>
    <property type="project" value="UniProtKB-KW"/>
</dbReference>
<accession>A0A1Y1YBQ1</accession>
<evidence type="ECO:0000313" key="3">
    <source>
        <dbReference type="Proteomes" id="UP000193498"/>
    </source>
</evidence>
<dbReference type="SUPFAM" id="SSF56801">
    <property type="entry name" value="Acetyl-CoA synthetase-like"/>
    <property type="match status" value="1"/>
</dbReference>
<dbReference type="EMBL" id="MCFE01000176">
    <property type="protein sequence ID" value="ORX95417.1"/>
    <property type="molecule type" value="Genomic_DNA"/>
</dbReference>
<dbReference type="STRING" id="1314790.A0A1Y1YBQ1"/>
<protein>
    <submittedName>
        <fullName evidence="2">AMP-dependent synthetase and ligase</fullName>
    </submittedName>
</protein>
<dbReference type="InterPro" id="IPR000873">
    <property type="entry name" value="AMP-dep_synth/lig_dom"/>
</dbReference>
<reference evidence="2 3" key="1">
    <citation type="submission" date="2016-07" db="EMBL/GenBank/DDBJ databases">
        <title>Pervasive Adenine N6-methylation of Active Genes in Fungi.</title>
        <authorList>
            <consortium name="DOE Joint Genome Institute"/>
            <person name="Mondo S.J."/>
            <person name="Dannebaum R.O."/>
            <person name="Kuo R.C."/>
            <person name="Labutti K."/>
            <person name="Haridas S."/>
            <person name="Kuo A."/>
            <person name="Salamov A."/>
            <person name="Ahrendt S.R."/>
            <person name="Lipzen A."/>
            <person name="Sullivan W."/>
            <person name="Andreopoulos W.B."/>
            <person name="Clum A."/>
            <person name="Lindquist E."/>
            <person name="Daum C."/>
            <person name="Ramamoorthy G.K."/>
            <person name="Gryganskyi A."/>
            <person name="Culley D."/>
            <person name="Magnuson J.K."/>
            <person name="James T.Y."/>
            <person name="O'Malley M.A."/>
            <person name="Stajich J.E."/>
            <person name="Spatafora J.W."/>
            <person name="Visel A."/>
            <person name="Grigoriev I.V."/>
        </authorList>
    </citation>
    <scope>NUCLEOTIDE SEQUENCE [LARGE SCALE GENOMIC DNA]</scope>
    <source>
        <strain evidence="2 3">CBS 931.73</strain>
    </source>
</reference>
<dbReference type="GO" id="GO:0031177">
    <property type="term" value="F:phosphopantetheine binding"/>
    <property type="evidence" value="ECO:0007669"/>
    <property type="project" value="TreeGrafter"/>
</dbReference>
<dbReference type="GO" id="GO:0005737">
    <property type="term" value="C:cytoplasm"/>
    <property type="evidence" value="ECO:0007669"/>
    <property type="project" value="TreeGrafter"/>
</dbReference>
<gene>
    <name evidence="2" type="ORF">K493DRAFT_219244</name>
</gene>
<comment type="caution">
    <text evidence="2">The sequence shown here is derived from an EMBL/GenBank/DDBJ whole genome shotgun (WGS) entry which is preliminary data.</text>
</comment>
<dbReference type="AlphaFoldDB" id="A0A1Y1YBQ1"/>
<dbReference type="InterPro" id="IPR020845">
    <property type="entry name" value="AMP-binding_CS"/>
</dbReference>
<evidence type="ECO:0000313" key="2">
    <source>
        <dbReference type="EMBL" id="ORX95417.1"/>
    </source>
</evidence>
<dbReference type="Proteomes" id="UP000193498">
    <property type="component" value="Unassembled WGS sequence"/>
</dbReference>
<dbReference type="PROSITE" id="PS00455">
    <property type="entry name" value="AMP_BINDING"/>
    <property type="match status" value="1"/>
</dbReference>